<feature type="region of interest" description="Disordered" evidence="1">
    <location>
        <begin position="1238"/>
        <end position="1314"/>
    </location>
</feature>
<reference evidence="3 4" key="1">
    <citation type="journal article" date="2018" name="Biotechnol. Biofuels">
        <title>Integrative visual omics of the white-rot fungus Polyporus brumalis exposes the biotechnological potential of its oxidative enzymes for delignifying raw plant biomass.</title>
        <authorList>
            <person name="Miyauchi S."/>
            <person name="Rancon A."/>
            <person name="Drula E."/>
            <person name="Hage H."/>
            <person name="Chaduli D."/>
            <person name="Favel A."/>
            <person name="Grisel S."/>
            <person name="Henrissat B."/>
            <person name="Herpoel-Gimbert I."/>
            <person name="Ruiz-Duenas F.J."/>
            <person name="Chevret D."/>
            <person name="Hainaut M."/>
            <person name="Lin J."/>
            <person name="Wang M."/>
            <person name="Pangilinan J."/>
            <person name="Lipzen A."/>
            <person name="Lesage-Meessen L."/>
            <person name="Navarro D."/>
            <person name="Riley R."/>
            <person name="Grigoriev I.V."/>
            <person name="Zhou S."/>
            <person name="Raouche S."/>
            <person name="Rosso M.N."/>
        </authorList>
    </citation>
    <scope>NUCLEOTIDE SEQUENCE [LARGE SCALE GENOMIC DNA]</scope>
    <source>
        <strain evidence="3 4">BRFM 1820</strain>
    </source>
</reference>
<organism evidence="3 4">
    <name type="scientific">Lentinus brumalis</name>
    <dbReference type="NCBI Taxonomy" id="2498619"/>
    <lineage>
        <taxon>Eukaryota</taxon>
        <taxon>Fungi</taxon>
        <taxon>Dikarya</taxon>
        <taxon>Basidiomycota</taxon>
        <taxon>Agaricomycotina</taxon>
        <taxon>Agaricomycetes</taxon>
        <taxon>Polyporales</taxon>
        <taxon>Polyporaceae</taxon>
        <taxon>Lentinus</taxon>
    </lineage>
</organism>
<name>A0A371DLM2_9APHY</name>
<dbReference type="InterPro" id="IPR016024">
    <property type="entry name" value="ARM-type_fold"/>
</dbReference>
<keyword evidence="2" id="KW-0472">Membrane</keyword>
<dbReference type="Proteomes" id="UP000256964">
    <property type="component" value="Unassembled WGS sequence"/>
</dbReference>
<feature type="compositionally biased region" description="Polar residues" evidence="1">
    <location>
        <begin position="1122"/>
        <end position="1145"/>
    </location>
</feature>
<evidence type="ECO:0000313" key="4">
    <source>
        <dbReference type="Proteomes" id="UP000256964"/>
    </source>
</evidence>
<dbReference type="SUPFAM" id="SSF48371">
    <property type="entry name" value="ARM repeat"/>
    <property type="match status" value="1"/>
</dbReference>
<evidence type="ECO:0000256" key="1">
    <source>
        <dbReference type="SAM" id="MobiDB-lite"/>
    </source>
</evidence>
<feature type="transmembrane region" description="Helical" evidence="2">
    <location>
        <begin position="265"/>
        <end position="289"/>
    </location>
</feature>
<gene>
    <name evidence="3" type="ORF">OH76DRAFT_1343534</name>
</gene>
<keyword evidence="4" id="KW-1185">Reference proteome</keyword>
<dbReference type="OrthoDB" id="3259617at2759"/>
<feature type="transmembrane region" description="Helical" evidence="2">
    <location>
        <begin position="233"/>
        <end position="253"/>
    </location>
</feature>
<evidence type="ECO:0000256" key="2">
    <source>
        <dbReference type="SAM" id="Phobius"/>
    </source>
</evidence>
<evidence type="ECO:0000313" key="3">
    <source>
        <dbReference type="EMBL" id="RDX53422.1"/>
    </source>
</evidence>
<protein>
    <recommendedName>
        <fullName evidence="5">Telomere-associated protein Rif1 N-terminal domain-containing protein</fullName>
    </recommendedName>
</protein>
<keyword evidence="2" id="KW-0812">Transmembrane</keyword>
<keyword evidence="2" id="KW-1133">Transmembrane helix</keyword>
<dbReference type="EMBL" id="KZ857387">
    <property type="protein sequence ID" value="RDX53422.1"/>
    <property type="molecule type" value="Genomic_DNA"/>
</dbReference>
<feature type="compositionally biased region" description="Acidic residues" evidence="1">
    <location>
        <begin position="1251"/>
        <end position="1264"/>
    </location>
</feature>
<sequence>MTERRQDNSPTTPAPVTYFRSPLLTLVSSIEHNDVPVPDILDAYSILTLRIQSLASSLVLNASNLPALGFFAQTSEPLARRLQHDIRRALDDPFTLSPAISPMIARGVMAPLPTDLQRDAVHAAREASLMTQYALRIVATVFRFPRLGSLFSDTTLRRLLDDVLVVARSYDLPCMDSEKVCAMAISAFSVLQLPPAVLEHCCEALVGWVKELAECMSPSTNSSKVIHHLFSTYPTVLVPSMGQVLPAILAGIVSTNMRDRVDATVALAGCALAFLSAGTCATALSGVIAKQVRHLLIRPLHGAGAAADSKTNTLLSHLIDRATMEDTPESQNVGSRWAVTVVCSLICLTGHRVFSGTRACGLVLHTATRVYRRKPKGWQELLACLWRCLVWAFSQIPFDGTGTSVDDPRSGPLMIVSQEVRFGAGHCLIASLLYHPPGHPRSAEASSVDVKRAVSVLKDMVASHDDRAHRDGVWVLTKMVGGIGSGDLPQDTSGAPAWVPDDLIVKTMFARQMATVDAAAFASAIRKVTSNLPELRPLEEAEMQQVWDELRDAWVVCVCRELQSNSFSFLSVCEDELIAIWQALLLVRTHLTQERGHLTATEEFTDNAVATIGEFLDWSLQESTTLSPLTATTAQTRALSLCIQLWAVIRNVFSEAWLSQAANTLLTRVLQRTFDISSEDVQAAWSRICAALISATSPSLVARLVTEDEEHRTLDLRRELWNLAARSWSSMEPQPSGEDSVQFLCIPVGVWSLSEQEMIAWDDILDHAVAQASIPAGSAATVFHSLIQRVLGGAGGNILTRVSWFIVRLLSRWQAASEFAPTLLATVADFLVELYPDSDDDEKLDTTENLDTALPVIQHIWKIIQECPPAHILSLLSPLADGLAVWIGDEHEYVPVQVYNNIIVSLYCDALAALRHIPIHSDTLYALARFLSSTFGRIVSPGNGPVAFHEFWKEVQPSLKHLDGGYPEELKTALCACHEAFGMSLPSGVSIETESQTESQAARNTLLSPVAVADTLTRSSQPFIRSHALSPGSSSPSRQPHASWLPTASKSNSRHSHGVADPVSPTPARRNIDASCSSDYLPSSPTDAMRARRFAAGPSSRVSHERPSKTPDRPLKRRKLSPTVTPNATPGSSVRRSSPLVTSSPEGRRESQRPLAIPKPTRWEFAGVDLRSRRDSRQRTSGTGSSTPHPSPAPAVDDDDDDYDAWEVPIMTDDDVIPDSQPEDEIGDEDSLVPSFMKAPMESTQRANDTVDADDDFDDFDDFEGPTRKATGRRPDRRYPLRMQTAPASLVHDSDSMGEEARVPMRRARTESVPRLEELRDICEALEEGGSQLDVDQMLAATRYTSRMGAILSEKLSKKLSGGGSPTGSARSHGHSTRSKK</sequence>
<feature type="compositionally biased region" description="Polar residues" evidence="1">
    <location>
        <begin position="1074"/>
        <end position="1086"/>
    </location>
</feature>
<feature type="compositionally biased region" description="Basic and acidic residues" evidence="1">
    <location>
        <begin position="1292"/>
        <end position="1314"/>
    </location>
</feature>
<feature type="compositionally biased region" description="Basic and acidic residues" evidence="1">
    <location>
        <begin position="1102"/>
        <end position="1114"/>
    </location>
</feature>
<feature type="compositionally biased region" description="Low complexity" evidence="1">
    <location>
        <begin position="1179"/>
        <end position="1188"/>
    </location>
</feature>
<evidence type="ECO:0008006" key="5">
    <source>
        <dbReference type="Google" id="ProtNLM"/>
    </source>
</evidence>
<feature type="region of interest" description="Disordered" evidence="1">
    <location>
        <begin position="1355"/>
        <end position="1381"/>
    </location>
</feature>
<proteinExistence type="predicted"/>
<accession>A0A371DLM2</accession>
<feature type="region of interest" description="Disordered" evidence="1">
    <location>
        <begin position="1025"/>
        <end position="1203"/>
    </location>
</feature>
<feature type="compositionally biased region" description="Basic residues" evidence="1">
    <location>
        <begin position="1372"/>
        <end position="1381"/>
    </location>
</feature>